<evidence type="ECO:0000313" key="11">
    <source>
        <dbReference type="EMBL" id="CAH0384065.1"/>
    </source>
</evidence>
<dbReference type="PANTHER" id="PTHR13710:SF105">
    <property type="entry name" value="ATP-DEPENDENT DNA HELICASE Q1"/>
    <property type="match status" value="1"/>
</dbReference>
<dbReference type="GO" id="GO:0043138">
    <property type="term" value="F:3'-5' DNA helicase activity"/>
    <property type="evidence" value="ECO:0007669"/>
    <property type="project" value="UniProtKB-EC"/>
</dbReference>
<keyword evidence="5" id="KW-0413">Isomerase</keyword>
<evidence type="ECO:0000256" key="9">
    <source>
        <dbReference type="SAM" id="MobiDB-lite"/>
    </source>
</evidence>
<dbReference type="EC" id="5.6.2.4" evidence="7"/>
<evidence type="ECO:0000256" key="5">
    <source>
        <dbReference type="ARBA" id="ARBA00023235"/>
    </source>
</evidence>
<evidence type="ECO:0000256" key="8">
    <source>
        <dbReference type="ARBA" id="ARBA00044566"/>
    </source>
</evidence>
<proteinExistence type="inferred from homology"/>
<evidence type="ECO:0000256" key="7">
    <source>
        <dbReference type="ARBA" id="ARBA00034808"/>
    </source>
</evidence>
<name>A0A9P0A6A6_BEMTA</name>
<dbReference type="InterPro" id="IPR011545">
    <property type="entry name" value="DEAD/DEAH_box_helicase_dom"/>
</dbReference>
<evidence type="ECO:0000256" key="6">
    <source>
        <dbReference type="ARBA" id="ARBA00034617"/>
    </source>
</evidence>
<dbReference type="Gene3D" id="3.40.50.300">
    <property type="entry name" value="P-loop containing nucleotide triphosphate hydrolases"/>
    <property type="match status" value="2"/>
</dbReference>
<evidence type="ECO:0000256" key="3">
    <source>
        <dbReference type="ARBA" id="ARBA00022840"/>
    </source>
</evidence>
<comment type="similarity">
    <text evidence="1">Belongs to the helicase family. RecQ subfamily.</text>
</comment>
<evidence type="ECO:0000256" key="1">
    <source>
        <dbReference type="ARBA" id="ARBA00005446"/>
    </source>
</evidence>
<keyword evidence="2" id="KW-0547">Nucleotide-binding</keyword>
<dbReference type="AlphaFoldDB" id="A0A9P0A6A6"/>
<protein>
    <recommendedName>
        <fullName evidence="7">DNA 3'-5' helicase</fullName>
        <ecNumber evidence="7">5.6.2.4</ecNumber>
    </recommendedName>
    <alternativeName>
        <fullName evidence="8">DNA 3'-5' helicase Q1</fullName>
    </alternativeName>
</protein>
<accession>A0A9P0A6A6</accession>
<feature type="domain" description="Helicase C-terminal" evidence="10">
    <location>
        <begin position="250"/>
        <end position="399"/>
    </location>
</feature>
<evidence type="ECO:0000256" key="4">
    <source>
        <dbReference type="ARBA" id="ARBA00023125"/>
    </source>
</evidence>
<evidence type="ECO:0000313" key="12">
    <source>
        <dbReference type="Proteomes" id="UP001152759"/>
    </source>
</evidence>
<feature type="region of interest" description="Disordered" evidence="9">
    <location>
        <begin position="81"/>
        <end position="107"/>
    </location>
</feature>
<dbReference type="GO" id="GO:0000724">
    <property type="term" value="P:double-strand break repair via homologous recombination"/>
    <property type="evidence" value="ECO:0007669"/>
    <property type="project" value="TreeGrafter"/>
</dbReference>
<comment type="catalytic activity">
    <reaction evidence="6">
        <text>Couples ATP hydrolysis with the unwinding of duplex DNA by translocating in the 3'-5' direction.</text>
        <dbReference type="EC" id="5.6.2.4"/>
    </reaction>
</comment>
<dbReference type="InterPro" id="IPR001650">
    <property type="entry name" value="Helicase_C-like"/>
</dbReference>
<dbReference type="GO" id="GO:0009378">
    <property type="term" value="F:four-way junction helicase activity"/>
    <property type="evidence" value="ECO:0007669"/>
    <property type="project" value="TreeGrafter"/>
</dbReference>
<dbReference type="PROSITE" id="PS51194">
    <property type="entry name" value="HELICASE_CTER"/>
    <property type="match status" value="1"/>
</dbReference>
<dbReference type="Pfam" id="PF00270">
    <property type="entry name" value="DEAD"/>
    <property type="match status" value="1"/>
</dbReference>
<dbReference type="Proteomes" id="UP001152759">
    <property type="component" value="Chromosome 2"/>
</dbReference>
<dbReference type="GO" id="GO:0003677">
    <property type="term" value="F:DNA binding"/>
    <property type="evidence" value="ECO:0007669"/>
    <property type="project" value="UniProtKB-KW"/>
</dbReference>
<organism evidence="11 12">
    <name type="scientific">Bemisia tabaci</name>
    <name type="common">Sweetpotato whitefly</name>
    <name type="synonym">Aleurodes tabaci</name>
    <dbReference type="NCBI Taxonomy" id="7038"/>
    <lineage>
        <taxon>Eukaryota</taxon>
        <taxon>Metazoa</taxon>
        <taxon>Ecdysozoa</taxon>
        <taxon>Arthropoda</taxon>
        <taxon>Hexapoda</taxon>
        <taxon>Insecta</taxon>
        <taxon>Pterygota</taxon>
        <taxon>Neoptera</taxon>
        <taxon>Paraneoptera</taxon>
        <taxon>Hemiptera</taxon>
        <taxon>Sternorrhyncha</taxon>
        <taxon>Aleyrodoidea</taxon>
        <taxon>Aleyrodidae</taxon>
        <taxon>Aleyrodinae</taxon>
        <taxon>Bemisia</taxon>
    </lineage>
</organism>
<dbReference type="GO" id="GO:0005694">
    <property type="term" value="C:chromosome"/>
    <property type="evidence" value="ECO:0007669"/>
    <property type="project" value="TreeGrafter"/>
</dbReference>
<dbReference type="SUPFAM" id="SSF52540">
    <property type="entry name" value="P-loop containing nucleoside triphosphate hydrolases"/>
    <property type="match status" value="1"/>
</dbReference>
<dbReference type="PANTHER" id="PTHR13710">
    <property type="entry name" value="DNA HELICASE RECQ FAMILY MEMBER"/>
    <property type="match status" value="1"/>
</dbReference>
<keyword evidence="4" id="KW-0238">DNA-binding</keyword>
<gene>
    <name evidence="11" type="ORF">BEMITA_LOCUS3442</name>
</gene>
<dbReference type="SMART" id="SM00490">
    <property type="entry name" value="HELICc"/>
    <property type="match status" value="1"/>
</dbReference>
<keyword evidence="3" id="KW-0067">ATP-binding</keyword>
<reference evidence="11" key="1">
    <citation type="submission" date="2021-12" db="EMBL/GenBank/DDBJ databases">
        <authorList>
            <person name="King R."/>
        </authorList>
    </citation>
    <scope>NUCLEOTIDE SEQUENCE</scope>
</reference>
<dbReference type="InterPro" id="IPR027417">
    <property type="entry name" value="P-loop_NTPase"/>
</dbReference>
<dbReference type="GO" id="GO:0005524">
    <property type="term" value="F:ATP binding"/>
    <property type="evidence" value="ECO:0007669"/>
    <property type="project" value="UniProtKB-KW"/>
</dbReference>
<dbReference type="GO" id="GO:0005737">
    <property type="term" value="C:cytoplasm"/>
    <property type="evidence" value="ECO:0007669"/>
    <property type="project" value="TreeGrafter"/>
</dbReference>
<keyword evidence="12" id="KW-1185">Reference proteome</keyword>
<dbReference type="EMBL" id="OU963863">
    <property type="protein sequence ID" value="CAH0384065.1"/>
    <property type="molecule type" value="Genomic_DNA"/>
</dbReference>
<evidence type="ECO:0000256" key="2">
    <source>
        <dbReference type="ARBA" id="ARBA00022741"/>
    </source>
</evidence>
<sequence length="539" mass="59770">MENAMKRDRRVKGLQAEMTRRRGVRIAAYSTSLLLEENLTVEDAADVICKHLDENHFAEDDFSVKGPYRRILKPTALPSVILHGTNPPSSEEDAQPSDKTVSLHPTASSNERNDVFLQNLQEKLNESPVFIICTPERLWGSGPSILLRNDIIQSPVGMVFDEAHTIVSWGFTFRDACTRLGPDCVKSSKIVFASATLPAEYLNLIEQLVDGRKVPLIKQILFVSNREIIYFNTMTDPVHGPFGLTNKTKVLKRLVGFLTFECKEGHTVVFFPTIKEVTEYSALLETKGICNVPFTGPMGEGEKAGQLRKWLSGQARVMVATSAASLGIDNGECRSVIVVGLPNSLLDFVQKIGRAGRNNRPSKAIFLHEGVRNIYSVMKTASKVKCGGDLLSSNEGVLGFGALFQNRYCINEIITAVLDHRRPRIVGCNNCPICKNVAVVTPLFGETQIMNALRILNYLTTLRKASLLEVCRIVCGRPSKFTEEHSLVGIEGIWGAFKKSEMDKALVEVGLLFYEQKFRIKYSIVGRTLVSGEFSIADP</sequence>
<evidence type="ECO:0000259" key="10">
    <source>
        <dbReference type="PROSITE" id="PS51194"/>
    </source>
</evidence>
<feature type="compositionally biased region" description="Polar residues" evidence="9">
    <location>
        <begin position="97"/>
        <end position="107"/>
    </location>
</feature>
<dbReference type="Pfam" id="PF00271">
    <property type="entry name" value="Helicase_C"/>
    <property type="match status" value="1"/>
</dbReference>